<dbReference type="OrthoDB" id="113620at2759"/>
<keyword evidence="2" id="KW-1185">Reference proteome</keyword>
<reference evidence="1" key="1">
    <citation type="submission" date="2021-10" db="EMBL/GenBank/DDBJ databases">
        <title>Tropical sea cucumber genome reveals ecological adaptation and Cuvierian tubules defense mechanism.</title>
        <authorList>
            <person name="Chen T."/>
        </authorList>
    </citation>
    <scope>NUCLEOTIDE SEQUENCE</scope>
    <source>
        <strain evidence="1">Nanhai2018</strain>
        <tissue evidence="1">Muscle</tissue>
    </source>
</reference>
<dbReference type="SUPFAM" id="SSF110857">
    <property type="entry name" value="Gamma-glutamyl cyclotransferase-like"/>
    <property type="match status" value="1"/>
</dbReference>
<dbReference type="Gene3D" id="3.10.490.10">
    <property type="entry name" value="Gamma-glutamyl cyclotransferase-like"/>
    <property type="match status" value="1"/>
</dbReference>
<dbReference type="EMBL" id="JAIZAY010000001">
    <property type="protein sequence ID" value="KAJ8049779.1"/>
    <property type="molecule type" value="Genomic_DNA"/>
</dbReference>
<proteinExistence type="predicted"/>
<evidence type="ECO:0000313" key="1">
    <source>
        <dbReference type="EMBL" id="KAJ8049779.1"/>
    </source>
</evidence>
<gene>
    <name evidence="1" type="ORF">HOLleu_02678</name>
</gene>
<evidence type="ECO:0000313" key="2">
    <source>
        <dbReference type="Proteomes" id="UP001152320"/>
    </source>
</evidence>
<organism evidence="1 2">
    <name type="scientific">Holothuria leucospilota</name>
    <name type="common">Black long sea cucumber</name>
    <name type="synonym">Mertensiothuria leucospilota</name>
    <dbReference type="NCBI Taxonomy" id="206669"/>
    <lineage>
        <taxon>Eukaryota</taxon>
        <taxon>Metazoa</taxon>
        <taxon>Echinodermata</taxon>
        <taxon>Eleutherozoa</taxon>
        <taxon>Echinozoa</taxon>
        <taxon>Holothuroidea</taxon>
        <taxon>Aspidochirotacea</taxon>
        <taxon>Aspidochirotida</taxon>
        <taxon>Holothuriidae</taxon>
        <taxon>Holothuria</taxon>
    </lineage>
</organism>
<accession>A0A9Q1CSJ6</accession>
<name>A0A9Q1CSJ6_HOLLE</name>
<dbReference type="Proteomes" id="UP001152320">
    <property type="component" value="Chromosome 1"/>
</dbReference>
<dbReference type="InterPro" id="IPR036568">
    <property type="entry name" value="GGCT-like_sf"/>
</dbReference>
<comment type="caution">
    <text evidence="1">The sequence shown here is derived from an EMBL/GenBank/DDBJ whole genome shotgun (WGS) entry which is preliminary data.</text>
</comment>
<dbReference type="AlphaFoldDB" id="A0A9Q1CSJ6"/>
<sequence>MHRTFIYGTLKTKEMNSYHLADDNHGKAVFVGKGKTSKRYPLAMIAFKEYNNCPAVIDEEGLGHVSVKTDSYFSIALQSYES</sequence>
<protein>
    <submittedName>
        <fullName evidence="1">Uncharacterized protein</fullName>
    </submittedName>
</protein>